<dbReference type="AlphaFoldDB" id="A0AA96F6Z4"/>
<name>A0AA96F6Z4_9MICO</name>
<keyword evidence="2" id="KW-0805">Transcription regulation</keyword>
<dbReference type="PANTHER" id="PTHR47506">
    <property type="entry name" value="TRANSCRIPTIONAL REGULATORY PROTEIN"/>
    <property type="match status" value="1"/>
</dbReference>
<gene>
    <name evidence="7" type="ORF">RN606_13905</name>
    <name evidence="8" type="ORF">RN607_13850</name>
</gene>
<organism evidence="7 9">
    <name type="scientific">Demequina capsici</name>
    <dbReference type="NCBI Taxonomy" id="3075620"/>
    <lineage>
        <taxon>Bacteria</taxon>
        <taxon>Bacillati</taxon>
        <taxon>Actinomycetota</taxon>
        <taxon>Actinomycetes</taxon>
        <taxon>Micrococcales</taxon>
        <taxon>Demequinaceae</taxon>
        <taxon>Demequina</taxon>
    </lineage>
</organism>
<dbReference type="InterPro" id="IPR039538">
    <property type="entry name" value="BetI_C"/>
</dbReference>
<keyword evidence="9" id="KW-1185">Reference proteome</keyword>
<accession>A0AA96F6Z4</accession>
<dbReference type="EMBL" id="CP134880">
    <property type="protein sequence ID" value="WNM27269.1"/>
    <property type="molecule type" value="Genomic_DNA"/>
</dbReference>
<evidence type="ECO:0000256" key="1">
    <source>
        <dbReference type="ARBA" id="ARBA00022491"/>
    </source>
</evidence>
<dbReference type="PANTHER" id="PTHR47506:SF1">
    <property type="entry name" value="HTH-TYPE TRANSCRIPTIONAL REGULATOR YJDC"/>
    <property type="match status" value="1"/>
</dbReference>
<evidence type="ECO:0000313" key="7">
    <source>
        <dbReference type="EMBL" id="WNM24439.1"/>
    </source>
</evidence>
<dbReference type="PROSITE" id="PS50977">
    <property type="entry name" value="HTH_TETR_2"/>
    <property type="match status" value="1"/>
</dbReference>
<dbReference type="PRINTS" id="PR00455">
    <property type="entry name" value="HTHTETR"/>
</dbReference>
<dbReference type="EMBL" id="CP134879">
    <property type="protein sequence ID" value="WNM24439.1"/>
    <property type="molecule type" value="Genomic_DNA"/>
</dbReference>
<dbReference type="Proteomes" id="UP001303408">
    <property type="component" value="Chromosome"/>
</dbReference>
<evidence type="ECO:0000256" key="2">
    <source>
        <dbReference type="ARBA" id="ARBA00023015"/>
    </source>
</evidence>
<dbReference type="SUPFAM" id="SSF46689">
    <property type="entry name" value="Homeodomain-like"/>
    <property type="match status" value="1"/>
</dbReference>
<evidence type="ECO:0000256" key="4">
    <source>
        <dbReference type="ARBA" id="ARBA00023163"/>
    </source>
</evidence>
<dbReference type="SUPFAM" id="SSF48498">
    <property type="entry name" value="Tetracyclin repressor-like, C-terminal domain"/>
    <property type="match status" value="1"/>
</dbReference>
<evidence type="ECO:0000256" key="3">
    <source>
        <dbReference type="ARBA" id="ARBA00023125"/>
    </source>
</evidence>
<dbReference type="InterPro" id="IPR009057">
    <property type="entry name" value="Homeodomain-like_sf"/>
</dbReference>
<feature type="domain" description="HTH tetR-type" evidence="6">
    <location>
        <begin position="11"/>
        <end position="71"/>
    </location>
</feature>
<dbReference type="Gene3D" id="1.10.357.10">
    <property type="entry name" value="Tetracycline Repressor, domain 2"/>
    <property type="match status" value="1"/>
</dbReference>
<evidence type="ECO:0000259" key="6">
    <source>
        <dbReference type="PROSITE" id="PS50977"/>
    </source>
</evidence>
<protein>
    <submittedName>
        <fullName evidence="7">TetR/AcrR family transcriptional regulator</fullName>
    </submittedName>
</protein>
<evidence type="ECO:0000256" key="5">
    <source>
        <dbReference type="PROSITE-ProRule" id="PRU00335"/>
    </source>
</evidence>
<dbReference type="InterPro" id="IPR036271">
    <property type="entry name" value="Tet_transcr_reg_TetR-rel_C_sf"/>
</dbReference>
<dbReference type="Pfam" id="PF00440">
    <property type="entry name" value="TetR_N"/>
    <property type="match status" value="1"/>
</dbReference>
<dbReference type="RefSeq" id="WP_313498180.1">
    <property type="nucleotide sequence ID" value="NZ_CP134879.1"/>
</dbReference>
<dbReference type="GO" id="GO:0003677">
    <property type="term" value="F:DNA binding"/>
    <property type="evidence" value="ECO:0007669"/>
    <property type="project" value="UniProtKB-UniRule"/>
</dbReference>
<dbReference type="Pfam" id="PF13977">
    <property type="entry name" value="TetR_C_6"/>
    <property type="match status" value="1"/>
</dbReference>
<accession>A0AA96JFV1</accession>
<evidence type="ECO:0000313" key="9">
    <source>
        <dbReference type="Proteomes" id="UP001304125"/>
    </source>
</evidence>
<dbReference type="InterPro" id="IPR001647">
    <property type="entry name" value="HTH_TetR"/>
</dbReference>
<evidence type="ECO:0000313" key="8">
    <source>
        <dbReference type="EMBL" id="WNM27269.1"/>
    </source>
</evidence>
<keyword evidence="3 5" id="KW-0238">DNA-binding</keyword>
<proteinExistence type="predicted"/>
<sequence>MDSHRLSPKGLARREEILETAMRELAASGYGGTTVRAIARAMGLEPAHILYYFGTREALLEALVDRWDARPVARLGDTSAPLTALDRYADAIRANLTIPGIVHLYLAFAAEAAERSHRSHEYFRRRFDAVHAQLGDAIRAEQRAGRIAPGVDADAAARELIALADGMQLQALVDPRVDAPAAIEAAVARLRGSG</sequence>
<keyword evidence="1" id="KW-0678">Repressor</keyword>
<dbReference type="Proteomes" id="UP001304125">
    <property type="component" value="Chromosome"/>
</dbReference>
<feature type="DNA-binding region" description="H-T-H motif" evidence="5">
    <location>
        <begin position="34"/>
        <end position="53"/>
    </location>
</feature>
<dbReference type="KEGG" id="dcp:RN607_13850"/>
<reference evidence="7 9" key="1">
    <citation type="submission" date="2023-09" db="EMBL/GenBank/DDBJ databases">
        <title>Demequina sp. a novel bacteria isolated from Capsicum annuum.</title>
        <authorList>
            <person name="Humaira Z."/>
            <person name="Lee J."/>
            <person name="Cho D."/>
        </authorList>
    </citation>
    <scope>NUCLEOTIDE SEQUENCE [LARGE SCALE GENOMIC DNA]</scope>
    <source>
        <strain evidence="7 9">OYTSA14</strain>
        <strain evidence="8">PMTSA13</strain>
    </source>
</reference>
<keyword evidence="4" id="KW-0804">Transcription</keyword>